<dbReference type="RefSeq" id="WP_111882823.1">
    <property type="nucleotide sequence ID" value="NZ_QLTA01000115.1"/>
</dbReference>
<feature type="transmembrane region" description="Helical" evidence="1">
    <location>
        <begin position="77"/>
        <end position="95"/>
    </location>
</feature>
<sequence>MTLLPATETLRHMGAYGLASLITGLLLTPLSYIAVGVLGDFSPAFSLVLVPPLLASVLFLLHQLLSGASGTKTPTTRIIAAVASWGFVLFFTAIVSGARLQVGWGRLGGFCMLWLICSALALPVLALGLRNASLVRFTAGWRHSPRAFILFLAMAMGMAIHYLVTPQRFP</sequence>
<organism evidence="2 3">
    <name type="scientific">Paracidovorax anthurii</name>
    <dbReference type="NCBI Taxonomy" id="78229"/>
    <lineage>
        <taxon>Bacteria</taxon>
        <taxon>Pseudomonadati</taxon>
        <taxon>Pseudomonadota</taxon>
        <taxon>Betaproteobacteria</taxon>
        <taxon>Burkholderiales</taxon>
        <taxon>Comamonadaceae</taxon>
        <taxon>Paracidovorax</taxon>
    </lineage>
</organism>
<evidence type="ECO:0000256" key="1">
    <source>
        <dbReference type="SAM" id="Phobius"/>
    </source>
</evidence>
<feature type="transmembrane region" description="Helical" evidence="1">
    <location>
        <begin position="107"/>
        <end position="127"/>
    </location>
</feature>
<feature type="transmembrane region" description="Helical" evidence="1">
    <location>
        <begin position="15"/>
        <end position="38"/>
    </location>
</feature>
<keyword evidence="1" id="KW-0472">Membrane</keyword>
<reference evidence="2 3" key="1">
    <citation type="submission" date="2018-06" db="EMBL/GenBank/DDBJ databases">
        <title>Genomic Encyclopedia of Archaeal and Bacterial Type Strains, Phase II (KMG-II): from individual species to whole genera.</title>
        <authorList>
            <person name="Goeker M."/>
        </authorList>
    </citation>
    <scope>NUCLEOTIDE SEQUENCE [LARGE SCALE GENOMIC DNA]</scope>
    <source>
        <strain evidence="2 3">CFPB 3232</strain>
    </source>
</reference>
<keyword evidence="3" id="KW-1185">Reference proteome</keyword>
<gene>
    <name evidence="2" type="ORF">AX018_11153</name>
</gene>
<dbReference type="EMBL" id="QLTA01000115">
    <property type="protein sequence ID" value="RAR70259.1"/>
    <property type="molecule type" value="Genomic_DNA"/>
</dbReference>
<dbReference type="Proteomes" id="UP000248856">
    <property type="component" value="Unassembled WGS sequence"/>
</dbReference>
<evidence type="ECO:0000313" key="2">
    <source>
        <dbReference type="EMBL" id="RAR70259.1"/>
    </source>
</evidence>
<dbReference type="OrthoDB" id="9977074at2"/>
<keyword evidence="1" id="KW-1133">Transmembrane helix</keyword>
<name>A0A328Y8M0_9BURK</name>
<protein>
    <submittedName>
        <fullName evidence="2">Uncharacterized protein</fullName>
    </submittedName>
</protein>
<feature type="transmembrane region" description="Helical" evidence="1">
    <location>
        <begin position="44"/>
        <end position="65"/>
    </location>
</feature>
<comment type="caution">
    <text evidence="2">The sequence shown here is derived from an EMBL/GenBank/DDBJ whole genome shotgun (WGS) entry which is preliminary data.</text>
</comment>
<proteinExistence type="predicted"/>
<evidence type="ECO:0000313" key="3">
    <source>
        <dbReference type="Proteomes" id="UP000248856"/>
    </source>
</evidence>
<dbReference type="AlphaFoldDB" id="A0A328Y8M0"/>
<accession>A0A328Y8M0</accession>
<feature type="transmembrane region" description="Helical" evidence="1">
    <location>
        <begin position="147"/>
        <end position="164"/>
    </location>
</feature>
<keyword evidence="1" id="KW-0812">Transmembrane</keyword>